<reference evidence="1 2" key="1">
    <citation type="submission" date="2016-04" db="EMBL/GenBank/DDBJ databases">
        <title>The genome of Intoshia linei affirms orthonectids as highly simplified spiralians.</title>
        <authorList>
            <person name="Mikhailov K.V."/>
            <person name="Slusarev G.S."/>
            <person name="Nikitin M.A."/>
            <person name="Logacheva M.D."/>
            <person name="Penin A."/>
            <person name="Aleoshin V."/>
            <person name="Panchin Y.V."/>
        </authorList>
    </citation>
    <scope>NUCLEOTIDE SEQUENCE [LARGE SCALE GENOMIC DNA]</scope>
    <source>
        <strain evidence="1">Intl2013</strain>
        <tissue evidence="1">Whole animal</tissue>
    </source>
</reference>
<protein>
    <recommendedName>
        <fullName evidence="3">Integrase catalytic domain-containing protein</fullName>
    </recommendedName>
</protein>
<gene>
    <name evidence="1" type="ORF">A3Q56_01563</name>
</gene>
<evidence type="ECO:0000313" key="1">
    <source>
        <dbReference type="EMBL" id="OAF70675.1"/>
    </source>
</evidence>
<dbReference type="OrthoDB" id="6062143at2759"/>
<proteinExistence type="predicted"/>
<sequence>MVSNFKFKDCNEKRKVIEYLEGNSECNMDRYEKFRLKNKSVHFSVKNGELFFLKTKHLADNLFSNIKEKDIATFIAECPQCQKSYGFTTVTKIRPIVTIHIRERYMADCISLLEYQNVNWGYKYILNIIDCYLKFMWVAKLKNKNAITMRGNMNVSMVHKRPRQSQGQVERANQTLKSFSRMQWILFVSGYYNGVHNCILKREMKILDIEEQD</sequence>
<comment type="caution">
    <text evidence="1">The sequence shown here is derived from an EMBL/GenBank/DDBJ whole genome shotgun (WGS) entry which is preliminary data.</text>
</comment>
<name>A0A177B8V9_9BILA</name>
<organism evidence="1 2">
    <name type="scientific">Intoshia linei</name>
    <dbReference type="NCBI Taxonomy" id="1819745"/>
    <lineage>
        <taxon>Eukaryota</taxon>
        <taxon>Metazoa</taxon>
        <taxon>Spiralia</taxon>
        <taxon>Lophotrochozoa</taxon>
        <taxon>Mesozoa</taxon>
        <taxon>Orthonectida</taxon>
        <taxon>Rhopaluridae</taxon>
        <taxon>Intoshia</taxon>
    </lineage>
</organism>
<accession>A0A177B8V9</accession>
<dbReference type="AlphaFoldDB" id="A0A177B8V9"/>
<evidence type="ECO:0008006" key="3">
    <source>
        <dbReference type="Google" id="ProtNLM"/>
    </source>
</evidence>
<dbReference type="EMBL" id="LWCA01000122">
    <property type="protein sequence ID" value="OAF70675.1"/>
    <property type="molecule type" value="Genomic_DNA"/>
</dbReference>
<dbReference type="Proteomes" id="UP000078046">
    <property type="component" value="Unassembled WGS sequence"/>
</dbReference>
<dbReference type="InterPro" id="IPR012337">
    <property type="entry name" value="RNaseH-like_sf"/>
</dbReference>
<keyword evidence="2" id="KW-1185">Reference proteome</keyword>
<evidence type="ECO:0000313" key="2">
    <source>
        <dbReference type="Proteomes" id="UP000078046"/>
    </source>
</evidence>
<dbReference type="SUPFAM" id="SSF53098">
    <property type="entry name" value="Ribonuclease H-like"/>
    <property type="match status" value="1"/>
</dbReference>